<protein>
    <submittedName>
        <fullName evidence="2">Stage V sporulation protein AC</fullName>
    </submittedName>
</protein>
<dbReference type="HOGENOM" id="CLU_112786_0_1_9"/>
<proteinExistence type="predicted"/>
<keyword evidence="1" id="KW-0812">Transmembrane</keyword>
<dbReference type="Pfam" id="PF03862">
    <property type="entry name" value="SpoVAC_SpoVAEB"/>
    <property type="match status" value="1"/>
</dbReference>
<dbReference type="STRING" id="411483.FAEPRAA2165_00500"/>
<dbReference type="PANTHER" id="PTHR38450">
    <property type="entry name" value="STAGE V SPORULATION PROTEIN AC-RELATED"/>
    <property type="match status" value="1"/>
</dbReference>
<sequence length="159" mass="16479">MFLRGHPKPEVTAMKMTAEEYARRVKQVGPRSPLGSDCLWAFCVGGGICLLGEVLRGWYLGMGLEAQLAGTLTSCTLIVLSALLTTLGLYQKLAAKAGAGSLVPITGFANAVVSAAIEFKPEGRVCGTGAKMFTIAGPVIVYGTLAAVVYGGVLWLLGG</sequence>
<reference evidence="2" key="1">
    <citation type="submission" date="2009-08" db="EMBL/GenBank/DDBJ databases">
        <authorList>
            <person name="Weinstock G."/>
            <person name="Sodergren E."/>
            <person name="Clifton S."/>
            <person name="Fulton L."/>
            <person name="Fulton B."/>
            <person name="Courtney L."/>
            <person name="Fronick C."/>
            <person name="Harrison M."/>
            <person name="Strong C."/>
            <person name="Farmer C."/>
            <person name="Delahaunty K."/>
            <person name="Markovic C."/>
            <person name="Hall O."/>
            <person name="Minx P."/>
            <person name="Tomlinson C."/>
            <person name="Mitreva M."/>
            <person name="Nelson J."/>
            <person name="Hou S."/>
            <person name="Wollam A."/>
            <person name="Pepin K.H."/>
            <person name="Johnson M."/>
            <person name="Bhonagiri V."/>
            <person name="Nash W.E."/>
            <person name="Warren W."/>
            <person name="Chinwalla A."/>
            <person name="Mardis E.R."/>
            <person name="Wilson R.K."/>
        </authorList>
    </citation>
    <scope>NUCLEOTIDE SEQUENCE [LARGE SCALE GENOMIC DNA]</scope>
    <source>
        <strain evidence="2">A2-165</strain>
    </source>
</reference>
<dbReference type="Proteomes" id="UP000004619">
    <property type="component" value="Unassembled WGS sequence"/>
</dbReference>
<evidence type="ECO:0000313" key="3">
    <source>
        <dbReference type="Proteomes" id="UP000004619"/>
    </source>
</evidence>
<dbReference type="PATRIC" id="fig|411483.3.peg.410"/>
<keyword evidence="3" id="KW-1185">Reference proteome</keyword>
<name>C7H2K3_FAED2</name>
<dbReference type="EMBL" id="ACOP02000008">
    <property type="protein sequence ID" value="EEU97915.1"/>
    <property type="molecule type" value="Genomic_DNA"/>
</dbReference>
<organism evidence="2 3">
    <name type="scientific">Faecalibacterium duncaniae (strain DSM 17677 / JCM 31915 / A2-165)</name>
    <name type="common">Faecalibacterium prausnitzii</name>
    <dbReference type="NCBI Taxonomy" id="411483"/>
    <lineage>
        <taxon>Bacteria</taxon>
        <taxon>Bacillati</taxon>
        <taxon>Bacillota</taxon>
        <taxon>Clostridia</taxon>
        <taxon>Eubacteriales</taxon>
        <taxon>Oscillospiraceae</taxon>
        <taxon>Faecalibacterium</taxon>
    </lineage>
</organism>
<comment type="caution">
    <text evidence="2">The sequence shown here is derived from an EMBL/GenBank/DDBJ whole genome shotgun (WGS) entry which is preliminary data.</text>
</comment>
<dbReference type="AlphaFoldDB" id="C7H2K3"/>
<gene>
    <name evidence="2" type="ORF">FAEPRAA2165_00500</name>
</gene>
<keyword evidence="1" id="KW-0472">Membrane</keyword>
<feature type="transmembrane region" description="Helical" evidence="1">
    <location>
        <begin position="139"/>
        <end position="157"/>
    </location>
</feature>
<keyword evidence="1" id="KW-1133">Transmembrane helix</keyword>
<evidence type="ECO:0000256" key="1">
    <source>
        <dbReference type="SAM" id="Phobius"/>
    </source>
</evidence>
<feature type="transmembrane region" description="Helical" evidence="1">
    <location>
        <begin position="102"/>
        <end position="119"/>
    </location>
</feature>
<dbReference type="PANTHER" id="PTHR38450:SF1">
    <property type="entry name" value="STAGE V SPORULATION PROTEIN AC"/>
    <property type="match status" value="1"/>
</dbReference>
<dbReference type="InterPro" id="IPR005562">
    <property type="entry name" value="SpoVA"/>
</dbReference>
<dbReference type="eggNOG" id="ENOG5031DDD">
    <property type="taxonomic scope" value="Bacteria"/>
</dbReference>
<evidence type="ECO:0000313" key="2">
    <source>
        <dbReference type="EMBL" id="EEU97915.1"/>
    </source>
</evidence>
<feature type="transmembrane region" description="Helical" evidence="1">
    <location>
        <begin position="71"/>
        <end position="90"/>
    </location>
</feature>
<accession>C7H2K3</accession>